<organism evidence="1 2">
    <name type="scientific">Gossypium australe</name>
    <dbReference type="NCBI Taxonomy" id="47621"/>
    <lineage>
        <taxon>Eukaryota</taxon>
        <taxon>Viridiplantae</taxon>
        <taxon>Streptophyta</taxon>
        <taxon>Embryophyta</taxon>
        <taxon>Tracheophyta</taxon>
        <taxon>Spermatophyta</taxon>
        <taxon>Magnoliopsida</taxon>
        <taxon>eudicotyledons</taxon>
        <taxon>Gunneridae</taxon>
        <taxon>Pentapetalae</taxon>
        <taxon>rosids</taxon>
        <taxon>malvids</taxon>
        <taxon>Malvales</taxon>
        <taxon>Malvaceae</taxon>
        <taxon>Malvoideae</taxon>
        <taxon>Gossypium</taxon>
    </lineage>
</organism>
<keyword evidence="1" id="KW-0808">Transferase</keyword>
<evidence type="ECO:0000313" key="2">
    <source>
        <dbReference type="Proteomes" id="UP000325315"/>
    </source>
</evidence>
<reference evidence="2" key="1">
    <citation type="journal article" date="2019" name="Plant Biotechnol. J.">
        <title>Genome sequencing of the Australian wild diploid species Gossypium australe highlights disease resistance and delayed gland morphogenesis.</title>
        <authorList>
            <person name="Cai Y."/>
            <person name="Cai X."/>
            <person name="Wang Q."/>
            <person name="Wang P."/>
            <person name="Zhang Y."/>
            <person name="Cai C."/>
            <person name="Xu Y."/>
            <person name="Wang K."/>
            <person name="Zhou Z."/>
            <person name="Wang C."/>
            <person name="Geng S."/>
            <person name="Li B."/>
            <person name="Dong Q."/>
            <person name="Hou Y."/>
            <person name="Wang H."/>
            <person name="Ai P."/>
            <person name="Liu Z."/>
            <person name="Yi F."/>
            <person name="Sun M."/>
            <person name="An G."/>
            <person name="Cheng J."/>
            <person name="Zhang Y."/>
            <person name="Shi Q."/>
            <person name="Xie Y."/>
            <person name="Shi X."/>
            <person name="Chang Y."/>
            <person name="Huang F."/>
            <person name="Chen Y."/>
            <person name="Hong S."/>
            <person name="Mi L."/>
            <person name="Sun Q."/>
            <person name="Zhang L."/>
            <person name="Zhou B."/>
            <person name="Peng R."/>
            <person name="Zhang X."/>
            <person name="Liu F."/>
        </authorList>
    </citation>
    <scope>NUCLEOTIDE SEQUENCE [LARGE SCALE GENOMIC DNA]</scope>
    <source>
        <strain evidence="2">cv. PA1801</strain>
    </source>
</reference>
<gene>
    <name evidence="1" type="ORF">EPI10_006992</name>
</gene>
<accession>A0A5B6WSN8</accession>
<sequence>MDRADENMAGFIDSKIHLNLEIEKEDKYWEQRARMNWLKEGDENTKFFYNCASQRRRANRVEELEDEHGQITSDKRKMAEMAKKYFENLFTLGGINNTKYILSGIDVRVPEDMNKELTKKFTREKIFSTIKSMEPTKAPGLCTLIYKIISKVVANQFQKRRIGQNGSLTLKLDMSKAYDRVDWLFLEKSLGEAWICGVFCVTN</sequence>
<dbReference type="Proteomes" id="UP000325315">
    <property type="component" value="Unassembled WGS sequence"/>
</dbReference>
<keyword evidence="1" id="KW-0548">Nucleotidyltransferase</keyword>
<name>A0A5B6WSN8_9ROSI</name>
<keyword evidence="1" id="KW-0695">RNA-directed DNA polymerase</keyword>
<dbReference type="AlphaFoldDB" id="A0A5B6WSN8"/>
<dbReference type="EMBL" id="SMMG02000002">
    <property type="protein sequence ID" value="KAA3484941.1"/>
    <property type="molecule type" value="Genomic_DNA"/>
</dbReference>
<protein>
    <submittedName>
        <fullName evidence="1">Reverse transcriptase</fullName>
    </submittedName>
</protein>
<dbReference type="GO" id="GO:0003964">
    <property type="term" value="F:RNA-directed DNA polymerase activity"/>
    <property type="evidence" value="ECO:0007669"/>
    <property type="project" value="UniProtKB-KW"/>
</dbReference>
<dbReference type="OrthoDB" id="998851at2759"/>
<keyword evidence="2" id="KW-1185">Reference proteome</keyword>
<evidence type="ECO:0000313" key="1">
    <source>
        <dbReference type="EMBL" id="KAA3484941.1"/>
    </source>
</evidence>
<proteinExistence type="predicted"/>
<comment type="caution">
    <text evidence="1">The sequence shown here is derived from an EMBL/GenBank/DDBJ whole genome shotgun (WGS) entry which is preliminary data.</text>
</comment>